<reference evidence="2" key="1">
    <citation type="submission" date="2021-02" db="EMBL/GenBank/DDBJ databases">
        <authorList>
            <person name="Palmer J.M."/>
        </authorList>
    </citation>
    <scope>NUCLEOTIDE SEQUENCE</scope>
    <source>
        <strain evidence="2">SCRP734</strain>
    </source>
</reference>
<organism evidence="2 3">
    <name type="scientific">Phytophthora pseudosyringae</name>
    <dbReference type="NCBI Taxonomy" id="221518"/>
    <lineage>
        <taxon>Eukaryota</taxon>
        <taxon>Sar</taxon>
        <taxon>Stramenopiles</taxon>
        <taxon>Oomycota</taxon>
        <taxon>Peronosporomycetes</taxon>
        <taxon>Peronosporales</taxon>
        <taxon>Peronosporaceae</taxon>
        <taxon>Phytophthora</taxon>
    </lineage>
</organism>
<evidence type="ECO:0000313" key="2">
    <source>
        <dbReference type="EMBL" id="KAG7379519.1"/>
    </source>
</evidence>
<name>A0A8T1VH77_9STRA</name>
<feature type="region of interest" description="Disordered" evidence="1">
    <location>
        <begin position="136"/>
        <end position="159"/>
    </location>
</feature>
<proteinExistence type="predicted"/>
<dbReference type="EMBL" id="JAGDFM010000344">
    <property type="protein sequence ID" value="KAG7379519.1"/>
    <property type="molecule type" value="Genomic_DNA"/>
</dbReference>
<protein>
    <submittedName>
        <fullName evidence="2">Uncharacterized protein</fullName>
    </submittedName>
</protein>
<comment type="caution">
    <text evidence="2">The sequence shown here is derived from an EMBL/GenBank/DDBJ whole genome shotgun (WGS) entry which is preliminary data.</text>
</comment>
<keyword evidence="3" id="KW-1185">Reference proteome</keyword>
<gene>
    <name evidence="2" type="ORF">PHYPSEUDO_008496</name>
</gene>
<sequence>MRTSTKRTCEPKGQPRSDWLISRLTRPDSLVSLDETFTLTLADGVLQSPVATLMAWQHEFAMRTHAVTCTLCLLRVVVAPGRRAALRRAFSKRRRANLEDKAPCNVCPFSKVAEGWEFMPRCKKFNAVVGGVDRYEGVRPSGNSDGDTDNGKHPSPTIGATQAHVLQSSAATSIVHARSASADAEVSQRESCISLGGAATPLLTLLSRAVNHGMLR</sequence>
<dbReference type="AlphaFoldDB" id="A0A8T1VH77"/>
<evidence type="ECO:0000313" key="3">
    <source>
        <dbReference type="Proteomes" id="UP000694044"/>
    </source>
</evidence>
<dbReference type="Proteomes" id="UP000694044">
    <property type="component" value="Unassembled WGS sequence"/>
</dbReference>
<evidence type="ECO:0000256" key="1">
    <source>
        <dbReference type="SAM" id="MobiDB-lite"/>
    </source>
</evidence>
<accession>A0A8T1VH77</accession>